<dbReference type="EMBL" id="JACIVD010000066">
    <property type="protein sequence ID" value="MBB1123819.1"/>
    <property type="molecule type" value="Genomic_DNA"/>
</dbReference>
<name>A0A839HAM5_9LACO</name>
<keyword evidence="1" id="KW-0812">Transmembrane</keyword>
<evidence type="ECO:0000313" key="2">
    <source>
        <dbReference type="EMBL" id="MBB1123819.1"/>
    </source>
</evidence>
<evidence type="ECO:0000256" key="1">
    <source>
        <dbReference type="SAM" id="Phobius"/>
    </source>
</evidence>
<evidence type="ECO:0008006" key="4">
    <source>
        <dbReference type="Google" id="ProtNLM"/>
    </source>
</evidence>
<dbReference type="Proteomes" id="UP000547628">
    <property type="component" value="Unassembled WGS sequence"/>
</dbReference>
<reference evidence="2 3" key="1">
    <citation type="submission" date="2020-07" db="EMBL/GenBank/DDBJ databases">
        <title>Description of Limosilactobacillus balticus sp. nov., Limosilactobacillus agrestis sp. nov., Limosilactobacillus albertensis sp. nov., Limosilactobacillus rudii sp. nov., Limosilactobacillus fastidiosus sp. nov., five novel Limosilactobacillus species isolated from the vertebrate gastrointestinal tract, and proposal of 6 subspecies of Limosilactobacillus reuteri adapted to the gastrointestinal tract of specific vertebrate hosts.</title>
        <authorList>
            <person name="Li F."/>
            <person name="Cheng C."/>
            <person name="Zheng J."/>
            <person name="Quevedo R.M."/>
            <person name="Li J."/>
            <person name="Roos S."/>
            <person name="Gaenzle M.G."/>
            <person name="Walter J."/>
        </authorList>
    </citation>
    <scope>NUCLEOTIDE SEQUENCE [LARGE SCALE GENOMIC DNA]</scope>
    <source>
        <strain evidence="2 3">Lr3000</strain>
    </source>
</reference>
<evidence type="ECO:0000313" key="3">
    <source>
        <dbReference type="Proteomes" id="UP000547628"/>
    </source>
</evidence>
<organism evidence="2 3">
    <name type="scientific">Limosilactobacillus albertensis</name>
    <dbReference type="NCBI Taxonomy" id="2759752"/>
    <lineage>
        <taxon>Bacteria</taxon>
        <taxon>Bacillati</taxon>
        <taxon>Bacillota</taxon>
        <taxon>Bacilli</taxon>
        <taxon>Lactobacillales</taxon>
        <taxon>Lactobacillaceae</taxon>
        <taxon>Limosilactobacillus</taxon>
    </lineage>
</organism>
<protein>
    <recommendedName>
        <fullName evidence="4">Late competence protein ComGE</fullName>
    </recommendedName>
</protein>
<keyword evidence="1" id="KW-0472">Membrane</keyword>
<accession>A0A839HAM5</accession>
<comment type="caution">
    <text evidence="2">The sequence shown here is derived from an EMBL/GenBank/DDBJ whole genome shotgun (WGS) entry which is preliminary data.</text>
</comment>
<dbReference type="AlphaFoldDB" id="A0A839HAM5"/>
<keyword evidence="1" id="KW-1133">Transmembrane helix</keyword>
<feature type="transmembrane region" description="Helical" evidence="1">
    <location>
        <begin position="6"/>
        <end position="27"/>
    </location>
</feature>
<proteinExistence type="predicted"/>
<gene>
    <name evidence="2" type="ORF">H5S41_07605</name>
</gene>
<sequence length="92" mass="10550">MDAAFMMADSLVALTVITIGINLFFICEQQLQVQRQREQLKLAAIRLGKEASDLYAMKHENIVLSKDKIVAKVNLRGLTVYYQDECLYRIAR</sequence>